<evidence type="ECO:0000256" key="10">
    <source>
        <dbReference type="ARBA" id="ARBA00047899"/>
    </source>
</evidence>
<dbReference type="PROSITE" id="PS50011">
    <property type="entry name" value="PROTEIN_KINASE_DOM"/>
    <property type="match status" value="1"/>
</dbReference>
<organism evidence="14 25">
    <name type="scientific">Saccharolobus solfataricus</name>
    <name type="common">Sulfolobus solfataricus</name>
    <dbReference type="NCBI Taxonomy" id="2287"/>
    <lineage>
        <taxon>Archaea</taxon>
        <taxon>Thermoproteota</taxon>
        <taxon>Thermoprotei</taxon>
        <taxon>Sulfolobales</taxon>
        <taxon>Sulfolobaceae</taxon>
        <taxon>Saccharolobus</taxon>
    </lineage>
</organism>
<dbReference type="InterPro" id="IPR018934">
    <property type="entry name" value="RIO_dom"/>
</dbReference>
<dbReference type="PATRIC" id="fig|2287.6.peg.186"/>
<dbReference type="InterPro" id="IPR011009">
    <property type="entry name" value="Kinase-like_dom_sf"/>
</dbReference>
<comment type="similarity">
    <text evidence="1">Belongs to the protein kinase superfamily. RIO-type Ser/Thr kinase family.</text>
</comment>
<evidence type="ECO:0000313" key="34">
    <source>
        <dbReference type="Proteomes" id="UP000278715"/>
    </source>
</evidence>
<dbReference type="Proteomes" id="UP000033085">
    <property type="component" value="Chromosome"/>
</dbReference>
<keyword evidence="4" id="KW-0808">Transferase</keyword>
<evidence type="ECO:0000313" key="26">
    <source>
        <dbReference type="Proteomes" id="UP000033085"/>
    </source>
</evidence>
<dbReference type="InterPro" id="IPR051272">
    <property type="entry name" value="RIO-type_Ser/Thr_kinase"/>
</dbReference>
<dbReference type="SMART" id="SM00090">
    <property type="entry name" value="RIO"/>
    <property type="match status" value="1"/>
</dbReference>
<dbReference type="EMBL" id="CP011056">
    <property type="protein sequence ID" value="AKA75321.1"/>
    <property type="molecule type" value="Genomic_DNA"/>
</dbReference>
<evidence type="ECO:0000256" key="9">
    <source>
        <dbReference type="ARBA" id="ARBA00022842"/>
    </source>
</evidence>
<evidence type="ECO:0000259" key="12">
    <source>
        <dbReference type="PROSITE" id="PS50011"/>
    </source>
</evidence>
<dbReference type="EMBL" id="LT549890">
    <property type="protein sequence ID" value="SAI86059.1"/>
    <property type="molecule type" value="Genomic_DNA"/>
</dbReference>
<dbReference type="Proteomes" id="UP000033106">
    <property type="component" value="Chromosome"/>
</dbReference>
<evidence type="ECO:0000256" key="1">
    <source>
        <dbReference type="ARBA" id="ARBA00009196"/>
    </source>
</evidence>
<dbReference type="Proteomes" id="UP000269431">
    <property type="component" value="Chromosome"/>
</dbReference>
<evidence type="ECO:0000313" key="19">
    <source>
        <dbReference type="EMBL" id="AZF74993.1"/>
    </source>
</evidence>
<keyword evidence="5" id="KW-0479">Metal-binding</keyword>
<evidence type="ECO:0000313" key="18">
    <source>
        <dbReference type="EMBL" id="AZF72373.1"/>
    </source>
</evidence>
<dbReference type="SMR" id="A0A0E3GUC3"/>
<evidence type="ECO:0000313" key="21">
    <source>
        <dbReference type="EMBL" id="AZF80208.1"/>
    </source>
</evidence>
<dbReference type="OMA" id="EIRCAKV"/>
<dbReference type="EMBL" id="CP050869">
    <property type="protein sequence ID" value="QPG49639.1"/>
    <property type="molecule type" value="Genomic_DNA"/>
</dbReference>
<dbReference type="EMBL" id="CP033235">
    <property type="protein sequence ID" value="AZF67133.1"/>
    <property type="molecule type" value="Genomic_DNA"/>
</dbReference>
<dbReference type="EMBL" id="CP033237">
    <property type="protein sequence ID" value="AZF72373.1"/>
    <property type="molecule type" value="Genomic_DNA"/>
</dbReference>
<evidence type="ECO:0000313" key="32">
    <source>
        <dbReference type="Proteomes" id="UP000273443"/>
    </source>
</evidence>
<dbReference type="KEGG" id="ssol:SULB_0179"/>
<dbReference type="Proteomes" id="UP000282269">
    <property type="component" value="Chromosome"/>
</dbReference>
<evidence type="ECO:0000313" key="16">
    <source>
        <dbReference type="EMBL" id="AZF67133.1"/>
    </source>
</evidence>
<dbReference type="InterPro" id="IPR000719">
    <property type="entry name" value="Prot_kinase_dom"/>
</dbReference>
<dbReference type="OrthoDB" id="31344at2157"/>
<evidence type="ECO:0000313" key="28">
    <source>
        <dbReference type="Proteomes" id="UP000076770"/>
    </source>
</evidence>
<reference evidence="28" key="3">
    <citation type="submission" date="2016-04" db="EMBL/GenBank/DDBJ databases">
        <authorList>
            <person name="Shah S.A."/>
            <person name="Garrett R.A."/>
        </authorList>
    </citation>
    <scope>NUCLEOTIDE SEQUENCE [LARGE SCALE GENOMIC DNA]</scope>
    <source>
        <strain evidence="28">ATCC 35091 / DSM 1616 / JCM 8930 / NBRC 15331 / P1</strain>
    </source>
</reference>
<evidence type="ECO:0000313" key="29">
    <source>
        <dbReference type="Proteomes" id="UP000267993"/>
    </source>
</evidence>
<comment type="catalytic activity">
    <reaction evidence="10">
        <text>L-threonyl-[protein] + ATP = O-phospho-L-threonyl-[protein] + ADP + H(+)</text>
        <dbReference type="Rhea" id="RHEA:46608"/>
        <dbReference type="Rhea" id="RHEA-COMP:11060"/>
        <dbReference type="Rhea" id="RHEA-COMP:11605"/>
        <dbReference type="ChEBI" id="CHEBI:15378"/>
        <dbReference type="ChEBI" id="CHEBI:30013"/>
        <dbReference type="ChEBI" id="CHEBI:30616"/>
        <dbReference type="ChEBI" id="CHEBI:61977"/>
        <dbReference type="ChEBI" id="CHEBI:456216"/>
        <dbReference type="EC" id="2.7.11.1"/>
    </reaction>
</comment>
<reference evidence="29 30" key="4">
    <citation type="journal article" date="2018" name="Proc. Natl. Acad. Sci. U.S.A.">
        <title>Nonmutational mechanism of inheritance in the Archaeon Sulfolobus solfataricus.</title>
        <authorList>
            <person name="Payne S."/>
            <person name="McCarthy S."/>
            <person name="Johnson T."/>
            <person name="North E."/>
            <person name="Blum P."/>
        </authorList>
    </citation>
    <scope>NUCLEOTIDE SEQUENCE [LARGE SCALE GENOMIC DNA]</scope>
    <source>
        <strain evidence="17 29">SARC-H</strain>
        <strain evidence="18 33">SARC-I</strain>
        <strain evidence="20 34">SARC-N</strain>
        <strain evidence="21 35">SARC-O</strain>
        <strain evidence="22 30">SUL120</strain>
        <strain evidence="16 31">SULG</strain>
        <strain evidence="19 32">SULM</strain>
    </source>
</reference>
<feature type="domain" description="Protein kinase" evidence="12">
    <location>
        <begin position="45"/>
        <end position="254"/>
    </location>
</feature>
<dbReference type="PROSITE" id="PS01245">
    <property type="entry name" value="RIO1"/>
    <property type="match status" value="1"/>
</dbReference>
<dbReference type="KEGG" id="ssof:SULC_0178"/>
<evidence type="ECO:0000256" key="3">
    <source>
        <dbReference type="ARBA" id="ARBA00022527"/>
    </source>
</evidence>
<evidence type="ECO:0000256" key="6">
    <source>
        <dbReference type="ARBA" id="ARBA00022741"/>
    </source>
</evidence>
<dbReference type="Gene3D" id="1.10.510.10">
    <property type="entry name" value="Transferase(Phosphotransferase) domain 1"/>
    <property type="match status" value="1"/>
</dbReference>
<comment type="catalytic activity">
    <reaction evidence="11">
        <text>L-seryl-[protein] + ATP = O-phospho-L-seryl-[protein] + ADP + H(+)</text>
        <dbReference type="Rhea" id="RHEA:17989"/>
        <dbReference type="Rhea" id="RHEA-COMP:9863"/>
        <dbReference type="Rhea" id="RHEA-COMP:11604"/>
        <dbReference type="ChEBI" id="CHEBI:15378"/>
        <dbReference type="ChEBI" id="CHEBI:29999"/>
        <dbReference type="ChEBI" id="CHEBI:30616"/>
        <dbReference type="ChEBI" id="CHEBI:83421"/>
        <dbReference type="ChEBI" id="CHEBI:456216"/>
        <dbReference type="EC" id="2.7.11.1"/>
    </reaction>
</comment>
<dbReference type="GeneID" id="1453852"/>
<evidence type="ECO:0000313" key="15">
    <source>
        <dbReference type="EMBL" id="AKA78014.1"/>
    </source>
</evidence>
<keyword evidence="9" id="KW-0460">Magnesium</keyword>
<proteinExistence type="inferred from homology"/>
<gene>
    <name evidence="23" type="ORF">HFC64_07235</name>
    <name evidence="24" type="ORF">SSOP1_2505</name>
    <name evidence="15" type="ORF">SULA_0178</name>
    <name evidence="13" type="ORF">SULB_0179</name>
    <name evidence="14" type="ORF">SULC_0178</name>
    <name evidence="16" type="ORF">SULG_00905</name>
    <name evidence="17" type="ORF">SULH_00905</name>
    <name evidence="18" type="ORF">SULI_00905</name>
    <name evidence="19" type="ORF">SULM_00905</name>
    <name evidence="20" type="ORF">SULN_00905</name>
    <name evidence="21" type="ORF">SULO_00915</name>
    <name evidence="22" type="ORF">SULZ_00915</name>
</gene>
<dbReference type="InterPro" id="IPR000687">
    <property type="entry name" value="RIO_kinase"/>
</dbReference>
<evidence type="ECO:0000256" key="7">
    <source>
        <dbReference type="ARBA" id="ARBA00022777"/>
    </source>
</evidence>
<sequence length="254" mass="29471">MTELPKKTKDEKRRKDEDLFKVVDSTIDYRTYLNLIQIARRLNIKEYLGAISSGKEARIYPARTFDDTYYAVKIYYTSTAQSKRAIKKYTIGDIRFEDIKVTNTKQLINTWAKKEFKNLSRLYEAGTRVPKPILVFENVLVMEFIGENGIRAPLLKELSDEEITQGLYEDLIQQVEIMVKGAKLIHGDLSEYNVIVYDNKCYIIDVGQAVPIDYEDAITLLKRDLDNINRFFENKGINIRPTEELLIKYGVTGD</sequence>
<reference evidence="24" key="2">
    <citation type="submission" date="2016-04" db="EMBL/GenBank/DDBJ databases">
        <authorList>
            <person name="Evans L.H."/>
            <person name="Alamgir A."/>
            <person name="Owens N."/>
            <person name="Weber N.D."/>
            <person name="Virtaneva K."/>
            <person name="Barbian K."/>
            <person name="Babar A."/>
            <person name="Rosenke K."/>
        </authorList>
    </citation>
    <scope>NUCLEOTIDE SEQUENCE</scope>
    <source>
        <strain evidence="24">P1</strain>
    </source>
</reference>
<dbReference type="GO" id="GO:0005524">
    <property type="term" value="F:ATP binding"/>
    <property type="evidence" value="ECO:0007669"/>
    <property type="project" value="UniProtKB-KW"/>
</dbReference>
<dbReference type="GO" id="GO:0046872">
    <property type="term" value="F:metal ion binding"/>
    <property type="evidence" value="ECO:0007669"/>
    <property type="project" value="UniProtKB-KW"/>
</dbReference>
<dbReference type="SUPFAM" id="SSF56112">
    <property type="entry name" value="Protein kinase-like (PK-like)"/>
    <property type="match status" value="1"/>
</dbReference>
<dbReference type="GeneID" id="44128099"/>
<reference evidence="23 36" key="6">
    <citation type="journal article" date="2020" name="Nat. Commun.">
        <title>The structures of two archaeal type IV pili illuminate evolutionary relationships.</title>
        <authorList>
            <person name="Wang F."/>
            <person name="Baquero D.P."/>
            <person name="Su Z."/>
            <person name="Beltran L.C."/>
            <person name="Prangishvili D."/>
            <person name="Krupovic M."/>
            <person name="Egelman E.H."/>
        </authorList>
    </citation>
    <scope>NUCLEOTIDE SEQUENCE [LARGE SCALE GENOMIC DNA]</scope>
    <source>
        <strain evidence="23 36">POZ149</strain>
    </source>
</reference>
<evidence type="ECO:0000313" key="27">
    <source>
        <dbReference type="Proteomes" id="UP000033106"/>
    </source>
</evidence>
<dbReference type="EMBL" id="CP033241">
    <property type="protein sequence ID" value="AZF82814.1"/>
    <property type="molecule type" value="Genomic_DNA"/>
</dbReference>
<evidence type="ECO:0000256" key="2">
    <source>
        <dbReference type="ARBA" id="ARBA00012513"/>
    </source>
</evidence>
<evidence type="ECO:0000256" key="4">
    <source>
        <dbReference type="ARBA" id="ARBA00022679"/>
    </source>
</evidence>
<evidence type="ECO:0000313" key="35">
    <source>
        <dbReference type="Proteomes" id="UP000282269"/>
    </source>
</evidence>
<dbReference type="EC" id="2.7.11.1" evidence="2"/>
<dbReference type="Proteomes" id="UP000273194">
    <property type="component" value="Chromosome"/>
</dbReference>
<dbReference type="EMBL" id="CP033240">
    <property type="protein sequence ID" value="AZF80208.1"/>
    <property type="molecule type" value="Genomic_DNA"/>
</dbReference>
<evidence type="ECO:0000313" key="13">
    <source>
        <dbReference type="EMBL" id="AKA72622.1"/>
    </source>
</evidence>
<evidence type="ECO:0000313" key="36">
    <source>
        <dbReference type="Proteomes" id="UP000594632"/>
    </source>
</evidence>
<evidence type="ECO:0000313" key="31">
    <source>
        <dbReference type="Proteomes" id="UP000273194"/>
    </source>
</evidence>
<dbReference type="Proteomes" id="UP000273443">
    <property type="component" value="Chromosome"/>
</dbReference>
<dbReference type="PANTHER" id="PTHR45723">
    <property type="entry name" value="SERINE/THREONINE-PROTEIN KINASE RIO1"/>
    <property type="match status" value="1"/>
</dbReference>
<dbReference type="Proteomes" id="UP000267993">
    <property type="component" value="Chromosome"/>
</dbReference>
<dbReference type="InterPro" id="IPR018935">
    <property type="entry name" value="RIO_kinase_CS"/>
</dbReference>
<evidence type="ECO:0000313" key="17">
    <source>
        <dbReference type="EMBL" id="AZF69753.1"/>
    </source>
</evidence>
<evidence type="ECO:0000313" key="25">
    <source>
        <dbReference type="Proteomes" id="UP000033057"/>
    </source>
</evidence>
<dbReference type="GO" id="GO:0004674">
    <property type="term" value="F:protein serine/threonine kinase activity"/>
    <property type="evidence" value="ECO:0007669"/>
    <property type="project" value="UniProtKB-KW"/>
</dbReference>
<keyword evidence="3 24" id="KW-0723">Serine/threonine-protein kinase</keyword>
<dbReference type="Pfam" id="PF01163">
    <property type="entry name" value="RIO1"/>
    <property type="match status" value="1"/>
</dbReference>
<name>A0A0E3GUC3_SACSO</name>
<keyword evidence="6" id="KW-0547">Nucleotide-binding</keyword>
<dbReference type="Proteomes" id="UP000033057">
    <property type="component" value="Chromosome"/>
</dbReference>
<dbReference type="RefSeq" id="WP_009989466.1">
    <property type="nucleotide sequence ID" value="NZ_CP011055.2"/>
</dbReference>
<keyword evidence="7 14" id="KW-0418">Kinase</keyword>
<dbReference type="EMBL" id="CP033239">
    <property type="protein sequence ID" value="AZF77600.1"/>
    <property type="molecule type" value="Genomic_DNA"/>
</dbReference>
<evidence type="ECO:0000256" key="11">
    <source>
        <dbReference type="ARBA" id="ARBA00048679"/>
    </source>
</evidence>
<evidence type="ECO:0000313" key="20">
    <source>
        <dbReference type="EMBL" id="AZF77600.1"/>
    </source>
</evidence>
<dbReference type="EMBL" id="CP033238">
    <property type="protein sequence ID" value="AZF74993.1"/>
    <property type="molecule type" value="Genomic_DNA"/>
</dbReference>
<evidence type="ECO:0000313" key="24">
    <source>
        <dbReference type="EMBL" id="SAI86059.1"/>
    </source>
</evidence>
<dbReference type="CDD" id="cd05145">
    <property type="entry name" value="RIO1_like"/>
    <property type="match status" value="1"/>
</dbReference>
<evidence type="ECO:0000313" key="14">
    <source>
        <dbReference type="EMBL" id="AKA75321.1"/>
    </source>
</evidence>
<evidence type="ECO:0000256" key="5">
    <source>
        <dbReference type="ARBA" id="ARBA00022723"/>
    </source>
</evidence>
<evidence type="ECO:0000313" key="30">
    <source>
        <dbReference type="Proteomes" id="UP000269431"/>
    </source>
</evidence>
<dbReference type="Proteomes" id="UP000594632">
    <property type="component" value="Chromosome"/>
</dbReference>
<dbReference type="EMBL" id="CP011055">
    <property type="protein sequence ID" value="AKA72622.1"/>
    <property type="molecule type" value="Genomic_DNA"/>
</dbReference>
<dbReference type="EMBL" id="CP033236">
    <property type="protein sequence ID" value="AZF69753.1"/>
    <property type="molecule type" value="Genomic_DNA"/>
</dbReference>
<evidence type="ECO:0000256" key="8">
    <source>
        <dbReference type="ARBA" id="ARBA00022840"/>
    </source>
</evidence>
<dbReference type="AlphaFoldDB" id="A0A0E3GUC3"/>
<dbReference type="EMBL" id="CP011057">
    <property type="protein sequence ID" value="AKA78014.1"/>
    <property type="molecule type" value="Genomic_DNA"/>
</dbReference>
<dbReference type="KEGG" id="ssoa:SULA_0178"/>
<keyword evidence="8" id="KW-0067">ATP-binding</keyword>
<dbReference type="Proteomes" id="UP000275843">
    <property type="component" value="Chromosome"/>
</dbReference>
<reference evidence="25 26" key="1">
    <citation type="journal article" date="2015" name="Genome Announc.">
        <title>Complete Genome Sequence of Sulfolobus solfataricus Strain 98/2 and Evolved Derivatives.</title>
        <authorList>
            <person name="McCarthy S."/>
            <person name="Gradnigo J."/>
            <person name="Johnson T."/>
            <person name="Payne S."/>
            <person name="Lipzen A."/>
            <person name="Martin J."/>
            <person name="Schackwitz W."/>
            <person name="Moriyama E."/>
            <person name="Blum P."/>
        </authorList>
    </citation>
    <scope>NUCLEOTIDE SEQUENCE [LARGE SCALE GENOMIC DNA]</scope>
    <source>
        <strain evidence="25">98/2 SULC</strain>
        <strain evidence="13">SARC-B</strain>
        <strain evidence="14">SARC-C</strain>
        <strain evidence="15 27">SULA</strain>
        <strain evidence="26">SULB</strain>
    </source>
</reference>
<protein>
    <recommendedName>
        <fullName evidence="2">non-specific serine/threonine protein kinase</fullName>
        <ecNumber evidence="2">2.7.11.1</ecNumber>
    </recommendedName>
</protein>
<evidence type="ECO:0000313" key="23">
    <source>
        <dbReference type="EMBL" id="QPG49639.1"/>
    </source>
</evidence>
<reference evidence="14" key="5">
    <citation type="submission" date="2018-10" db="EMBL/GenBank/DDBJ databases">
        <authorList>
            <person name="McCarthy S."/>
            <person name="Gradnigo J."/>
            <person name="Johnson T."/>
            <person name="Payne S."/>
            <person name="Lipzen A."/>
            <person name="Schackwitz W."/>
            <person name="Martin J."/>
            <person name="Moriyama E."/>
            <person name="Blum P."/>
        </authorList>
    </citation>
    <scope>NUCLEOTIDE SEQUENCE</scope>
    <source>
        <strain evidence="13">SARC-B</strain>
        <strain evidence="14">SARC-C</strain>
        <strain evidence="15">SULA</strain>
    </source>
</reference>
<accession>A0A0E3GUC3</accession>
<dbReference type="Gene3D" id="3.30.200.20">
    <property type="entry name" value="Phosphorylase Kinase, domain 1"/>
    <property type="match status" value="1"/>
</dbReference>
<evidence type="ECO:0000313" key="33">
    <source>
        <dbReference type="Proteomes" id="UP000275843"/>
    </source>
</evidence>
<evidence type="ECO:0000313" key="22">
    <source>
        <dbReference type="EMBL" id="AZF82814.1"/>
    </source>
</evidence>
<dbReference type="Proteomes" id="UP000076770">
    <property type="component" value="Chromosome i"/>
</dbReference>
<dbReference type="Proteomes" id="UP000278715">
    <property type="component" value="Chromosome"/>
</dbReference>